<dbReference type="EMBL" id="CAJOAY010000953">
    <property type="protein sequence ID" value="CAF3765994.1"/>
    <property type="molecule type" value="Genomic_DNA"/>
</dbReference>
<comment type="caution">
    <text evidence="3">The sequence shown here is derived from an EMBL/GenBank/DDBJ whole genome shotgun (WGS) entry which is preliminary data.</text>
</comment>
<evidence type="ECO:0000313" key="4">
    <source>
        <dbReference type="Proteomes" id="UP000663881"/>
    </source>
</evidence>
<dbReference type="Proteomes" id="UP000663891">
    <property type="component" value="Unassembled WGS sequence"/>
</dbReference>
<organism evidence="3 4">
    <name type="scientific">Adineta steineri</name>
    <dbReference type="NCBI Taxonomy" id="433720"/>
    <lineage>
        <taxon>Eukaryota</taxon>
        <taxon>Metazoa</taxon>
        <taxon>Spiralia</taxon>
        <taxon>Gnathifera</taxon>
        <taxon>Rotifera</taxon>
        <taxon>Eurotatoria</taxon>
        <taxon>Bdelloidea</taxon>
        <taxon>Adinetida</taxon>
        <taxon>Adinetidae</taxon>
        <taxon>Adineta</taxon>
    </lineage>
</organism>
<dbReference type="OrthoDB" id="10140914at2759"/>
<gene>
    <name evidence="3" type="ORF">OKA104_LOCUS16529</name>
    <name evidence="2" type="ORF">VCS650_LOCUS18791</name>
</gene>
<dbReference type="Proteomes" id="UP000663881">
    <property type="component" value="Unassembled WGS sequence"/>
</dbReference>
<dbReference type="EMBL" id="CAJNON010000182">
    <property type="protein sequence ID" value="CAF1076881.1"/>
    <property type="molecule type" value="Genomic_DNA"/>
</dbReference>
<protein>
    <submittedName>
        <fullName evidence="3">Uncharacterized protein</fullName>
    </submittedName>
</protein>
<feature type="region of interest" description="Disordered" evidence="1">
    <location>
        <begin position="18"/>
        <end position="92"/>
    </location>
</feature>
<feature type="compositionally biased region" description="Polar residues" evidence="1">
    <location>
        <begin position="23"/>
        <end position="45"/>
    </location>
</feature>
<name>A0A818ZB40_9BILA</name>
<sequence>MYYDSNLQIHQQQYTTYNTNNTSDISSSAPTTNNGARQKKNSTNQKLKRTNEEVPIKKSNETSVLTPTTKILPKEIGKPNDSSNGISDEKFAIKNDNETTVIQIENESTKIKQQQYHH</sequence>
<accession>A0A818ZB40</accession>
<evidence type="ECO:0000256" key="1">
    <source>
        <dbReference type="SAM" id="MobiDB-lite"/>
    </source>
</evidence>
<dbReference type="AlphaFoldDB" id="A0A818ZB40"/>
<evidence type="ECO:0000313" key="3">
    <source>
        <dbReference type="EMBL" id="CAF3765994.1"/>
    </source>
</evidence>
<proteinExistence type="predicted"/>
<evidence type="ECO:0000313" key="2">
    <source>
        <dbReference type="EMBL" id="CAF1076881.1"/>
    </source>
</evidence>
<feature type="compositionally biased region" description="Basic and acidic residues" evidence="1">
    <location>
        <begin position="49"/>
        <end position="60"/>
    </location>
</feature>
<reference evidence="3" key="1">
    <citation type="submission" date="2021-02" db="EMBL/GenBank/DDBJ databases">
        <authorList>
            <person name="Nowell W R."/>
        </authorList>
    </citation>
    <scope>NUCLEOTIDE SEQUENCE</scope>
</reference>